<proteinExistence type="predicted"/>
<protein>
    <submittedName>
        <fullName evidence="1">Uncharacterized protein</fullName>
    </submittedName>
</protein>
<sequence>MAEDYFDQLLELAAGIVALADAESTLDKREWKATKEQHDSLEAKFKEVRNKYVDVLLSTPEGHEQAYDLVAADIAAIRANCDPSWEPAVNYVSDDLLPYLHKEAGRDPRVRKAIKATPWVLGGIAVFAYFTIRFLSATPINHALETKEGIQERAAAVVKLLRYDDWMDTHVRKGGWLKGILLWPIEPTEAEIKGASEFAALAYEAQQVSVERFNCPAIQRGYGNKPSQEELDYLSESADYLRGPNVDWKEPPVVTAVDAAKVVGKC</sequence>
<keyword evidence="2" id="KW-1185">Reference proteome</keyword>
<organism evidence="1 2">
    <name type="scientific">Tsuneonella flava</name>
    <dbReference type="NCBI Taxonomy" id="2055955"/>
    <lineage>
        <taxon>Bacteria</taxon>
        <taxon>Pseudomonadati</taxon>
        <taxon>Pseudomonadota</taxon>
        <taxon>Alphaproteobacteria</taxon>
        <taxon>Sphingomonadales</taxon>
        <taxon>Erythrobacteraceae</taxon>
        <taxon>Tsuneonella</taxon>
    </lineage>
</organism>
<evidence type="ECO:0000313" key="1">
    <source>
        <dbReference type="EMBL" id="QSB44777.1"/>
    </source>
</evidence>
<dbReference type="Proteomes" id="UP000663637">
    <property type="component" value="Chromosome"/>
</dbReference>
<gene>
    <name evidence="1" type="ORF">IDJ81_00930</name>
</gene>
<reference evidence="1 2" key="1">
    <citation type="submission" date="2020-09" db="EMBL/GenBank/DDBJ databases">
        <title>Complete genome sequence of altererythrobacter flavus SS-21NJ, isolated from Dongying oil sludge in Shandong province.</title>
        <authorList>
            <person name="Sun S."/>
            <person name="Zhang Z."/>
        </authorList>
    </citation>
    <scope>NUCLEOTIDE SEQUENCE [LARGE SCALE GENOMIC DNA]</scope>
    <source>
        <strain evidence="1 2">SS-21NJ</strain>
    </source>
</reference>
<dbReference type="EMBL" id="CP061510">
    <property type="protein sequence ID" value="QSB44777.1"/>
    <property type="molecule type" value="Genomic_DNA"/>
</dbReference>
<accession>A0ABX7K9Y0</accession>
<dbReference type="RefSeq" id="WP_205442892.1">
    <property type="nucleotide sequence ID" value="NZ_CP061510.1"/>
</dbReference>
<name>A0ABX7K9Y0_9SPHN</name>
<evidence type="ECO:0000313" key="2">
    <source>
        <dbReference type="Proteomes" id="UP000663637"/>
    </source>
</evidence>